<dbReference type="PANTHER" id="PTHR42709">
    <property type="entry name" value="ALKALINE PHOSPHATASE LIKE PROTEIN"/>
    <property type="match status" value="1"/>
</dbReference>
<feature type="transmembrane region" description="Helical" evidence="1">
    <location>
        <begin position="125"/>
        <end position="147"/>
    </location>
</feature>
<evidence type="ECO:0000313" key="4">
    <source>
        <dbReference type="Proteomes" id="UP001259982"/>
    </source>
</evidence>
<dbReference type="Proteomes" id="UP001259982">
    <property type="component" value="Unassembled WGS sequence"/>
</dbReference>
<evidence type="ECO:0000259" key="2">
    <source>
        <dbReference type="Pfam" id="PF09335"/>
    </source>
</evidence>
<dbReference type="InterPro" id="IPR051311">
    <property type="entry name" value="DedA_domain"/>
</dbReference>
<feature type="transmembrane region" description="Helical" evidence="1">
    <location>
        <begin position="167"/>
        <end position="186"/>
    </location>
</feature>
<dbReference type="RefSeq" id="WP_311659060.1">
    <property type="nucleotide sequence ID" value="NZ_JAVRHY010000008.1"/>
</dbReference>
<keyword evidence="4" id="KW-1185">Reference proteome</keyword>
<accession>A0ABU3BC52</accession>
<dbReference type="Pfam" id="PF09335">
    <property type="entry name" value="VTT_dom"/>
    <property type="match status" value="1"/>
</dbReference>
<gene>
    <name evidence="3" type="ORF">RM531_10165</name>
</gene>
<comment type="caution">
    <text evidence="3">The sequence shown here is derived from an EMBL/GenBank/DDBJ whole genome shotgun (WGS) entry which is preliminary data.</text>
</comment>
<dbReference type="InterPro" id="IPR032816">
    <property type="entry name" value="VTT_dom"/>
</dbReference>
<reference evidence="3 4" key="1">
    <citation type="submission" date="2023-09" db="EMBL/GenBank/DDBJ databases">
        <authorList>
            <person name="Rey-Velasco X."/>
        </authorList>
    </citation>
    <scope>NUCLEOTIDE SEQUENCE [LARGE SCALE GENOMIC DNA]</scope>
    <source>
        <strain evidence="3 4">P385</strain>
    </source>
</reference>
<feature type="domain" description="VTT" evidence="2">
    <location>
        <begin position="31"/>
        <end position="145"/>
    </location>
</feature>
<keyword evidence="1" id="KW-1133">Transmembrane helix</keyword>
<dbReference type="EMBL" id="JAVRHY010000008">
    <property type="protein sequence ID" value="MDT0618838.1"/>
    <property type="molecule type" value="Genomic_DNA"/>
</dbReference>
<name>A0ABU3BC52_9GAMM</name>
<proteinExistence type="predicted"/>
<keyword evidence="1" id="KW-0812">Transmembrane</keyword>
<keyword evidence="1" id="KW-0472">Membrane</keyword>
<feature type="transmembrane region" description="Helical" evidence="1">
    <location>
        <begin position="12"/>
        <end position="35"/>
    </location>
</feature>
<organism evidence="3 4">
    <name type="scientific">Spectribacter acetivorans</name>
    <dbReference type="NCBI Taxonomy" id="3075603"/>
    <lineage>
        <taxon>Bacteria</taxon>
        <taxon>Pseudomonadati</taxon>
        <taxon>Pseudomonadota</taxon>
        <taxon>Gammaproteobacteria</taxon>
        <taxon>Salinisphaerales</taxon>
        <taxon>Salinisphaeraceae</taxon>
        <taxon>Spectribacter</taxon>
    </lineage>
</organism>
<dbReference type="PANTHER" id="PTHR42709:SF2">
    <property type="entry name" value="INNER MEMBRANE PROTEIN YOHD"/>
    <property type="match status" value="1"/>
</dbReference>
<protein>
    <submittedName>
        <fullName evidence="3">DedA family protein</fullName>
    </submittedName>
</protein>
<evidence type="ECO:0000313" key="3">
    <source>
        <dbReference type="EMBL" id="MDT0618838.1"/>
    </source>
</evidence>
<feature type="transmembrane region" description="Helical" evidence="1">
    <location>
        <begin position="41"/>
        <end position="64"/>
    </location>
</feature>
<evidence type="ECO:0000256" key="1">
    <source>
        <dbReference type="SAM" id="Phobius"/>
    </source>
</evidence>
<sequence length="196" mass="21642">MIEWLQELIIAYGYIAVAIGCFFEGETSILLGAIAAQQDVIWFPGVLIAGLIGTVIGDNAWFYAGRYMGKPFIARRPAWRARARYAGRLLDRYGAGLIIGVRFFYGLRSVIPFVIGAARVSPLKFFIYDLIGTLIWLSVIGLLMYFLGSAVGRALTALQSDRGGATLLIAGLALFAVFAALFAWRVRLDRRARRPD</sequence>